<proteinExistence type="inferred from homology"/>
<dbReference type="InterPro" id="IPR012675">
    <property type="entry name" value="Beta-grasp_dom_sf"/>
</dbReference>
<dbReference type="SUPFAM" id="SSF81301">
    <property type="entry name" value="Nucleotidyltransferase"/>
    <property type="match status" value="1"/>
</dbReference>
<evidence type="ECO:0000313" key="4">
    <source>
        <dbReference type="Proteomes" id="UP000231263"/>
    </source>
</evidence>
<dbReference type="PROSITE" id="PS51880">
    <property type="entry name" value="TGS"/>
    <property type="match status" value="1"/>
</dbReference>
<gene>
    <name evidence="3" type="ORF">CO173_01105</name>
</gene>
<comment type="similarity">
    <text evidence="1">Belongs to the relA/spoT family.</text>
</comment>
<organism evidence="3 4">
    <name type="scientific">Candidatus Uhrbacteria bacterium CG_4_9_14_3_um_filter_41_35</name>
    <dbReference type="NCBI Taxonomy" id="1975034"/>
    <lineage>
        <taxon>Bacteria</taxon>
        <taxon>Candidatus Uhriibacteriota</taxon>
    </lineage>
</organism>
<dbReference type="CDD" id="cd01668">
    <property type="entry name" value="TGS_RSH"/>
    <property type="match status" value="1"/>
</dbReference>
<comment type="caution">
    <text evidence="3">The sequence shown here is derived from an EMBL/GenBank/DDBJ whole genome shotgun (WGS) entry which is preliminary data.</text>
</comment>
<dbReference type="GO" id="GO:0015969">
    <property type="term" value="P:guanosine tetraphosphate metabolic process"/>
    <property type="evidence" value="ECO:0007669"/>
    <property type="project" value="InterPro"/>
</dbReference>
<reference evidence="4" key="1">
    <citation type="submission" date="2017-09" db="EMBL/GenBank/DDBJ databases">
        <title>Depth-based differentiation of microbial function through sediment-hosted aquifers and enrichment of novel symbionts in the deep terrestrial subsurface.</title>
        <authorList>
            <person name="Probst A.J."/>
            <person name="Ladd B."/>
            <person name="Jarett J.K."/>
            <person name="Geller-Mcgrath D.E."/>
            <person name="Sieber C.M.K."/>
            <person name="Emerson J.B."/>
            <person name="Anantharaman K."/>
            <person name="Thomas B.C."/>
            <person name="Malmstrom R."/>
            <person name="Stieglmeier M."/>
            <person name="Klingl A."/>
            <person name="Woyke T."/>
            <person name="Ryan C.M."/>
            <person name="Banfield J.F."/>
        </authorList>
    </citation>
    <scope>NUCLEOTIDE SEQUENCE [LARGE SCALE GENOMIC DNA]</scope>
</reference>
<dbReference type="InterPro" id="IPR004095">
    <property type="entry name" value="TGS"/>
</dbReference>
<name>A0A2M7XGE7_9BACT</name>
<dbReference type="InterPro" id="IPR004811">
    <property type="entry name" value="RelA/Spo_fam"/>
</dbReference>
<dbReference type="FunFam" id="3.10.20.30:FF:000002">
    <property type="entry name" value="GTP pyrophosphokinase (RelA/SpoT)"/>
    <property type="match status" value="1"/>
</dbReference>
<dbReference type="SMART" id="SM00954">
    <property type="entry name" value="RelA_SpoT"/>
    <property type="match status" value="1"/>
</dbReference>
<sequence length="494" mass="56853">MTTGTKAKTDFEVFKKSLAKDRYSESDIELLKRAYDVAEMAHEGQERRTGEPYFVHAFATATKLADLYLPAEIVAAGFLHDVAEDTEITIEELEAEFGEDIAGMVSSVTKLGHVKYRGIDRYVENLRKMFLAMAKDVRVVFIKFADRMHNMETLYMIPESKRLRIAKEVMEIYAPIANRIGMGEYRGLFEDYAFKYISPKEYNWTKHLLEQRVKKFGSSMDRALKDVDTELRKNNIIPDDLHGRIKFCYSLSKKLAMYGNDINKVYDIVALRIVVKDVSDCYAALGILHSVYKPLSGRIKDYIAQPKPNGYQSLHTTVFSDDGSILEFQIRTTEMHEAAEFGVAAHWRYKEKVSQDRQVMWMEDLAHIQKELKSTDFMDKLNELKLDMFQDRIFVFSPQGDVFDLPVGSTPIDFAYCVHTDVGNKAIGVKINDATANLDSTLKSGDMVEIILNQSRKNPNPEWLKFIKTHHARLKINESLRRDKKSLLRSLMNR</sequence>
<dbReference type="GO" id="GO:0005886">
    <property type="term" value="C:plasma membrane"/>
    <property type="evidence" value="ECO:0007669"/>
    <property type="project" value="TreeGrafter"/>
</dbReference>
<dbReference type="Gene3D" id="3.10.20.30">
    <property type="match status" value="1"/>
</dbReference>
<evidence type="ECO:0000259" key="2">
    <source>
        <dbReference type="PROSITE" id="PS51880"/>
    </source>
</evidence>
<dbReference type="AlphaFoldDB" id="A0A2M7XGE7"/>
<dbReference type="Pfam" id="PF02824">
    <property type="entry name" value="TGS"/>
    <property type="match status" value="1"/>
</dbReference>
<dbReference type="FunFam" id="1.10.3210.10:FF:000001">
    <property type="entry name" value="GTP pyrophosphokinase RelA"/>
    <property type="match status" value="1"/>
</dbReference>
<accession>A0A2M7XGE7</accession>
<dbReference type="Gene3D" id="3.30.460.10">
    <property type="entry name" value="Beta Polymerase, domain 2"/>
    <property type="match status" value="1"/>
</dbReference>
<dbReference type="Pfam" id="PF04607">
    <property type="entry name" value="RelA_SpoT"/>
    <property type="match status" value="1"/>
</dbReference>
<dbReference type="Pfam" id="PF13328">
    <property type="entry name" value="HD_4"/>
    <property type="match status" value="1"/>
</dbReference>
<dbReference type="InterPro" id="IPR003607">
    <property type="entry name" value="HD/PDEase_dom"/>
</dbReference>
<evidence type="ECO:0000313" key="3">
    <source>
        <dbReference type="EMBL" id="PJA46806.1"/>
    </source>
</evidence>
<dbReference type="PANTHER" id="PTHR21262">
    <property type="entry name" value="GUANOSINE-3',5'-BIS DIPHOSPHATE 3'-PYROPHOSPHOHYDROLASE"/>
    <property type="match status" value="1"/>
</dbReference>
<dbReference type="SUPFAM" id="SSF81271">
    <property type="entry name" value="TGS-like"/>
    <property type="match status" value="1"/>
</dbReference>
<dbReference type="PANTHER" id="PTHR21262:SF31">
    <property type="entry name" value="GTP PYROPHOSPHOKINASE"/>
    <property type="match status" value="1"/>
</dbReference>
<dbReference type="SMART" id="SM00471">
    <property type="entry name" value="HDc"/>
    <property type="match status" value="1"/>
</dbReference>
<dbReference type="InterPro" id="IPR033655">
    <property type="entry name" value="TGS_RelA/SpoT"/>
</dbReference>
<dbReference type="InterPro" id="IPR043519">
    <property type="entry name" value="NT_sf"/>
</dbReference>
<evidence type="ECO:0000256" key="1">
    <source>
        <dbReference type="RuleBase" id="RU003847"/>
    </source>
</evidence>
<dbReference type="SUPFAM" id="SSF109604">
    <property type="entry name" value="HD-domain/PDEase-like"/>
    <property type="match status" value="1"/>
</dbReference>
<dbReference type="Proteomes" id="UP000231263">
    <property type="component" value="Unassembled WGS sequence"/>
</dbReference>
<feature type="domain" description="TGS" evidence="2">
    <location>
        <begin position="387"/>
        <end position="452"/>
    </location>
</feature>
<dbReference type="EMBL" id="PFWT01000007">
    <property type="protein sequence ID" value="PJA46806.1"/>
    <property type="molecule type" value="Genomic_DNA"/>
</dbReference>
<dbReference type="InterPro" id="IPR007685">
    <property type="entry name" value="RelA_SpoT"/>
</dbReference>
<dbReference type="NCBIfam" id="TIGR00691">
    <property type="entry name" value="spoT_relA"/>
    <property type="match status" value="1"/>
</dbReference>
<dbReference type="Gene3D" id="1.10.3210.10">
    <property type="entry name" value="Hypothetical protein af1432"/>
    <property type="match status" value="1"/>
</dbReference>
<dbReference type="CDD" id="cd05399">
    <property type="entry name" value="NT_Rel-Spo_like"/>
    <property type="match status" value="1"/>
</dbReference>
<dbReference type="InterPro" id="IPR012676">
    <property type="entry name" value="TGS-like"/>
</dbReference>
<protein>
    <recommendedName>
        <fullName evidence="2">TGS domain-containing protein</fullName>
    </recommendedName>
</protein>
<comment type="function">
    <text evidence="1">In eubacteria ppGpp (guanosine 3'-diphosphate 5'-diphosphate) is a mediator of the stringent response that coordinates a variety of cellular activities in response to changes in nutritional abundance.</text>
</comment>